<dbReference type="AlphaFoldDB" id="A0A382UQP3"/>
<reference evidence="1" key="1">
    <citation type="submission" date="2018-05" db="EMBL/GenBank/DDBJ databases">
        <authorList>
            <person name="Lanie J.A."/>
            <person name="Ng W.-L."/>
            <person name="Kazmierczak K.M."/>
            <person name="Andrzejewski T.M."/>
            <person name="Davidsen T.M."/>
            <person name="Wayne K.J."/>
            <person name="Tettelin H."/>
            <person name="Glass J.I."/>
            <person name="Rusch D."/>
            <person name="Podicherti R."/>
            <person name="Tsui H.-C.T."/>
            <person name="Winkler M.E."/>
        </authorList>
    </citation>
    <scope>NUCLEOTIDE SEQUENCE</scope>
</reference>
<gene>
    <name evidence="1" type="ORF">METZ01_LOCUS389433</name>
</gene>
<accession>A0A382UQP3</accession>
<organism evidence="1">
    <name type="scientific">marine metagenome</name>
    <dbReference type="NCBI Taxonomy" id="408172"/>
    <lineage>
        <taxon>unclassified sequences</taxon>
        <taxon>metagenomes</taxon>
        <taxon>ecological metagenomes</taxon>
    </lineage>
</organism>
<name>A0A382UQP3_9ZZZZ</name>
<evidence type="ECO:0000313" key="1">
    <source>
        <dbReference type="EMBL" id="SVD36579.1"/>
    </source>
</evidence>
<feature type="non-terminal residue" evidence="1">
    <location>
        <position position="41"/>
    </location>
</feature>
<proteinExistence type="predicted"/>
<sequence>MTLEPIYSQTAIQARVAELAASLDNRFLHSNPPHIIGVLKG</sequence>
<protein>
    <submittedName>
        <fullName evidence="1">Uncharacterized protein</fullName>
    </submittedName>
</protein>
<dbReference type="EMBL" id="UINC01146067">
    <property type="protein sequence ID" value="SVD36579.1"/>
    <property type="molecule type" value="Genomic_DNA"/>
</dbReference>